<dbReference type="AlphaFoldDB" id="A0A2Z3H3K3"/>
<organism evidence="5 6">
    <name type="scientific">Gemmata obscuriglobus</name>
    <dbReference type="NCBI Taxonomy" id="114"/>
    <lineage>
        <taxon>Bacteria</taxon>
        <taxon>Pseudomonadati</taxon>
        <taxon>Planctomycetota</taxon>
        <taxon>Planctomycetia</taxon>
        <taxon>Gemmatales</taxon>
        <taxon>Gemmataceae</taxon>
        <taxon>Gemmata</taxon>
    </lineage>
</organism>
<comment type="subcellular location">
    <subcellularLocation>
        <location evidence="1">Cytoplasm</location>
    </subcellularLocation>
</comment>
<evidence type="ECO:0000313" key="6">
    <source>
        <dbReference type="Proteomes" id="UP000245802"/>
    </source>
</evidence>
<feature type="domain" description="CheW-like" evidence="4">
    <location>
        <begin position="16"/>
        <end position="156"/>
    </location>
</feature>
<proteinExistence type="predicted"/>
<dbReference type="OrthoDB" id="9794382at2"/>
<dbReference type="GO" id="GO:0006935">
    <property type="term" value="P:chemotaxis"/>
    <property type="evidence" value="ECO:0007669"/>
    <property type="project" value="InterPro"/>
</dbReference>
<dbReference type="Gene3D" id="2.40.50.180">
    <property type="entry name" value="CheA-289, Domain 4"/>
    <property type="match status" value="1"/>
</dbReference>
<dbReference type="CDD" id="cd00732">
    <property type="entry name" value="CheW"/>
    <property type="match status" value="1"/>
</dbReference>
<evidence type="ECO:0000256" key="1">
    <source>
        <dbReference type="ARBA" id="ARBA00004496"/>
    </source>
</evidence>
<dbReference type="GO" id="GO:0005829">
    <property type="term" value="C:cytosol"/>
    <property type="evidence" value="ECO:0007669"/>
    <property type="project" value="TreeGrafter"/>
</dbReference>
<protein>
    <recommendedName>
        <fullName evidence="2">Chemotaxis protein CheW</fullName>
    </recommendedName>
</protein>
<dbReference type="Proteomes" id="UP000245802">
    <property type="component" value="Chromosome"/>
</dbReference>
<gene>
    <name evidence="5" type="ORF">C1280_03710</name>
</gene>
<dbReference type="RefSeq" id="WP_010043706.1">
    <property type="nucleotide sequence ID" value="NZ_CP025958.1"/>
</dbReference>
<dbReference type="InterPro" id="IPR036061">
    <property type="entry name" value="CheW-like_dom_sf"/>
</dbReference>
<evidence type="ECO:0000256" key="3">
    <source>
        <dbReference type="ARBA" id="ARBA00022490"/>
    </source>
</evidence>
<dbReference type="KEGG" id="gog:C1280_03710"/>
<accession>A0A2Z3H3K3</accession>
<reference evidence="5 6" key="1">
    <citation type="submission" date="2018-01" db="EMBL/GenBank/DDBJ databases">
        <title>G. obscuriglobus.</title>
        <authorList>
            <person name="Franke J."/>
            <person name="Blomberg W."/>
            <person name="Selmecki A."/>
        </authorList>
    </citation>
    <scope>NUCLEOTIDE SEQUENCE [LARGE SCALE GENOMIC DNA]</scope>
    <source>
        <strain evidence="5 6">DSM 5831</strain>
    </source>
</reference>
<dbReference type="InterPro" id="IPR002545">
    <property type="entry name" value="CheW-lke_dom"/>
</dbReference>
<keyword evidence="6" id="KW-1185">Reference proteome</keyword>
<dbReference type="PANTHER" id="PTHR22617:SF45">
    <property type="entry name" value="CHEMOTAXIS PROTEIN CHEW"/>
    <property type="match status" value="1"/>
</dbReference>
<keyword evidence="3" id="KW-0963">Cytoplasm</keyword>
<dbReference type="InterPro" id="IPR039315">
    <property type="entry name" value="CheW"/>
</dbReference>
<sequence length="161" mass="17234">MDTNEAGGPLLLPAGSGQFLTFRLRDEEYGVDLLRVQEIRGYSKVTTIPNTPPDVRGILNLRGAVIPIVDLRARFGLALTECTPFTVIIVVNVADRAVGLLVDAVSDVLNVASQEIVPPPDLGTHVDTSVLTGIARDGQRLVSLINIDRLVGVTSHELAMV</sequence>
<dbReference type="PANTHER" id="PTHR22617">
    <property type="entry name" value="CHEMOTAXIS SENSOR HISTIDINE KINASE-RELATED"/>
    <property type="match status" value="1"/>
</dbReference>
<dbReference type="Pfam" id="PF01584">
    <property type="entry name" value="CheW"/>
    <property type="match status" value="1"/>
</dbReference>
<dbReference type="PROSITE" id="PS50851">
    <property type="entry name" value="CHEW"/>
    <property type="match status" value="1"/>
</dbReference>
<dbReference type="GO" id="GO:0007165">
    <property type="term" value="P:signal transduction"/>
    <property type="evidence" value="ECO:0007669"/>
    <property type="project" value="InterPro"/>
</dbReference>
<dbReference type="SMART" id="SM00260">
    <property type="entry name" value="CheW"/>
    <property type="match status" value="1"/>
</dbReference>
<evidence type="ECO:0000256" key="2">
    <source>
        <dbReference type="ARBA" id="ARBA00021483"/>
    </source>
</evidence>
<evidence type="ECO:0000313" key="5">
    <source>
        <dbReference type="EMBL" id="AWM36204.1"/>
    </source>
</evidence>
<dbReference type="EMBL" id="CP025958">
    <property type="protein sequence ID" value="AWM36204.1"/>
    <property type="molecule type" value="Genomic_DNA"/>
</dbReference>
<dbReference type="Gene3D" id="2.30.30.40">
    <property type="entry name" value="SH3 Domains"/>
    <property type="match status" value="1"/>
</dbReference>
<dbReference type="SUPFAM" id="SSF50341">
    <property type="entry name" value="CheW-like"/>
    <property type="match status" value="1"/>
</dbReference>
<name>A0A2Z3H3K3_9BACT</name>
<evidence type="ECO:0000259" key="4">
    <source>
        <dbReference type="PROSITE" id="PS50851"/>
    </source>
</evidence>